<reference evidence="5 6" key="1">
    <citation type="submission" date="2021-05" db="EMBL/GenBank/DDBJ databases">
        <title>The draft genome of Geobacter luticola JCM 17780.</title>
        <authorList>
            <person name="Xu Z."/>
            <person name="Masuda Y."/>
            <person name="Itoh H."/>
            <person name="Senoo K."/>
        </authorList>
    </citation>
    <scope>NUCLEOTIDE SEQUENCE [LARGE SCALE GENOMIC DNA]</scope>
    <source>
        <strain evidence="5 6">JCM 17780</strain>
    </source>
</reference>
<dbReference type="InterPro" id="IPR005770">
    <property type="entry name" value="PhnD"/>
</dbReference>
<evidence type="ECO:0000256" key="2">
    <source>
        <dbReference type="ARBA" id="ARBA00022729"/>
    </source>
</evidence>
<evidence type="ECO:0000256" key="1">
    <source>
        <dbReference type="ARBA" id="ARBA00007162"/>
    </source>
</evidence>
<sequence>MKIRDAHNPLKMLAAVVLVSLVAMAGCTRSDAQKTSLENKAPLTAPVPGPEQPGLRIGMGAVNTPKEGYLYYRPLKEYLAKELHMPVTLVDRENNDEMNKLLAVGGVDAAFIGAGPYVEGHDRLGLELLAMPLVKGKAVYHSYIIVPKESTANSLDDLRGKKFAFTEAHSNAGSLVPTYLLARRKETPKSFFAKVSYTYGHDISIASVAKKLVDGAAVSSLVWEHLARTRPELTTKTRIIYVSEPYGIPPLAVKDLDPALRARLLKVLLTMHETPEGKDVLAGMMIDRFVPGNDANYDSIRAIRKLTAGL</sequence>
<protein>
    <submittedName>
        <fullName evidence="5">Phosphate/phosphite/phosphonate ABC transporter substrate-binding protein</fullName>
    </submittedName>
</protein>
<dbReference type="EMBL" id="JAHCVK010000001">
    <property type="protein sequence ID" value="MBT0651843.1"/>
    <property type="molecule type" value="Genomic_DNA"/>
</dbReference>
<organism evidence="5 6">
    <name type="scientific">Geomobilimonas luticola</name>
    <dbReference type="NCBI Taxonomy" id="1114878"/>
    <lineage>
        <taxon>Bacteria</taxon>
        <taxon>Pseudomonadati</taxon>
        <taxon>Thermodesulfobacteriota</taxon>
        <taxon>Desulfuromonadia</taxon>
        <taxon>Geobacterales</taxon>
        <taxon>Geobacteraceae</taxon>
        <taxon>Geomobilimonas</taxon>
    </lineage>
</organism>
<evidence type="ECO:0000313" key="6">
    <source>
        <dbReference type="Proteomes" id="UP000756860"/>
    </source>
</evidence>
<keyword evidence="2 4" id="KW-0732">Signal</keyword>
<dbReference type="CDD" id="cd13571">
    <property type="entry name" value="PBP2_PnhD_1"/>
    <property type="match status" value="1"/>
</dbReference>
<feature type="region of interest" description="Disordered" evidence="3">
    <location>
        <begin position="33"/>
        <end position="57"/>
    </location>
</feature>
<comment type="caution">
    <text evidence="5">The sequence shown here is derived from an EMBL/GenBank/DDBJ whole genome shotgun (WGS) entry which is preliminary data.</text>
</comment>
<feature type="chain" id="PRO_5046425759" evidence="4">
    <location>
        <begin position="26"/>
        <end position="310"/>
    </location>
</feature>
<dbReference type="Pfam" id="PF12974">
    <property type="entry name" value="Phosphonate-bd"/>
    <property type="match status" value="1"/>
</dbReference>
<gene>
    <name evidence="5" type="primary">phnD</name>
    <name evidence="5" type="ORF">KI810_02130</name>
</gene>
<dbReference type="NCBIfam" id="TIGR01098">
    <property type="entry name" value="3A0109s03R"/>
    <property type="match status" value="1"/>
</dbReference>
<evidence type="ECO:0000256" key="4">
    <source>
        <dbReference type="SAM" id="SignalP"/>
    </source>
</evidence>
<dbReference type="PANTHER" id="PTHR35841">
    <property type="entry name" value="PHOSPHONATES-BINDING PERIPLASMIC PROTEIN"/>
    <property type="match status" value="1"/>
</dbReference>
<accession>A0ABS5S8Y7</accession>
<comment type="similarity">
    <text evidence="1">Belongs to the phosphate/phosphite/phosphonate binding protein family.</text>
</comment>
<dbReference type="SUPFAM" id="SSF53850">
    <property type="entry name" value="Periplasmic binding protein-like II"/>
    <property type="match status" value="1"/>
</dbReference>
<dbReference type="PANTHER" id="PTHR35841:SF1">
    <property type="entry name" value="PHOSPHONATES-BINDING PERIPLASMIC PROTEIN"/>
    <property type="match status" value="1"/>
</dbReference>
<dbReference type="PROSITE" id="PS51257">
    <property type="entry name" value="PROKAR_LIPOPROTEIN"/>
    <property type="match status" value="1"/>
</dbReference>
<dbReference type="RefSeq" id="WP_214173834.1">
    <property type="nucleotide sequence ID" value="NZ_JAHCVK010000001.1"/>
</dbReference>
<evidence type="ECO:0000313" key="5">
    <source>
        <dbReference type="EMBL" id="MBT0651843.1"/>
    </source>
</evidence>
<feature type="signal peptide" evidence="4">
    <location>
        <begin position="1"/>
        <end position="25"/>
    </location>
</feature>
<evidence type="ECO:0000256" key="3">
    <source>
        <dbReference type="SAM" id="MobiDB-lite"/>
    </source>
</evidence>
<keyword evidence="6" id="KW-1185">Reference proteome</keyword>
<name>A0ABS5S8Y7_9BACT</name>
<dbReference type="Proteomes" id="UP000756860">
    <property type="component" value="Unassembled WGS sequence"/>
</dbReference>
<proteinExistence type="inferred from homology"/>
<dbReference type="Gene3D" id="3.40.190.10">
    <property type="entry name" value="Periplasmic binding protein-like II"/>
    <property type="match status" value="2"/>
</dbReference>